<organism evidence="2 3">
    <name type="scientific">Dreissena polymorpha</name>
    <name type="common">Zebra mussel</name>
    <name type="synonym">Mytilus polymorpha</name>
    <dbReference type="NCBI Taxonomy" id="45954"/>
    <lineage>
        <taxon>Eukaryota</taxon>
        <taxon>Metazoa</taxon>
        <taxon>Spiralia</taxon>
        <taxon>Lophotrochozoa</taxon>
        <taxon>Mollusca</taxon>
        <taxon>Bivalvia</taxon>
        <taxon>Autobranchia</taxon>
        <taxon>Heteroconchia</taxon>
        <taxon>Euheterodonta</taxon>
        <taxon>Imparidentia</taxon>
        <taxon>Neoheterodontei</taxon>
        <taxon>Myida</taxon>
        <taxon>Dreissenoidea</taxon>
        <taxon>Dreissenidae</taxon>
        <taxon>Dreissena</taxon>
    </lineage>
</organism>
<protein>
    <submittedName>
        <fullName evidence="2">Uncharacterized protein</fullName>
    </submittedName>
</protein>
<reference evidence="2" key="1">
    <citation type="journal article" date="2019" name="bioRxiv">
        <title>The Genome of the Zebra Mussel, Dreissena polymorpha: A Resource for Invasive Species Research.</title>
        <authorList>
            <person name="McCartney M.A."/>
            <person name="Auch B."/>
            <person name="Kono T."/>
            <person name="Mallez S."/>
            <person name="Zhang Y."/>
            <person name="Obille A."/>
            <person name="Becker A."/>
            <person name="Abrahante J.E."/>
            <person name="Garbe J."/>
            <person name="Badalamenti J.P."/>
            <person name="Herman A."/>
            <person name="Mangelson H."/>
            <person name="Liachko I."/>
            <person name="Sullivan S."/>
            <person name="Sone E.D."/>
            <person name="Koren S."/>
            <person name="Silverstein K.A.T."/>
            <person name="Beckman K.B."/>
            <person name="Gohl D.M."/>
        </authorList>
    </citation>
    <scope>NUCLEOTIDE SEQUENCE</scope>
    <source>
        <strain evidence="2">Duluth1</strain>
        <tissue evidence="2">Whole animal</tissue>
    </source>
</reference>
<sequence length="73" mass="8034">MGYKESGCDTLALGSLTCSLYSNDTRENYLGFIVGWETLKAFLKCPVPRPGIEPGTSTMVDRSVTTRLPHHLT</sequence>
<dbReference type="EMBL" id="JAIWYP010000009">
    <property type="protein sequence ID" value="KAH3770880.1"/>
    <property type="molecule type" value="Genomic_DNA"/>
</dbReference>
<accession>A0A9D4E2M1</accession>
<dbReference type="AlphaFoldDB" id="A0A9D4E2M1"/>
<proteinExistence type="predicted"/>
<dbReference type="Proteomes" id="UP000828390">
    <property type="component" value="Unassembled WGS sequence"/>
</dbReference>
<feature type="compositionally biased region" description="Polar residues" evidence="1">
    <location>
        <begin position="55"/>
        <end position="66"/>
    </location>
</feature>
<comment type="caution">
    <text evidence="2">The sequence shown here is derived from an EMBL/GenBank/DDBJ whole genome shotgun (WGS) entry which is preliminary data.</text>
</comment>
<reference evidence="2" key="2">
    <citation type="submission" date="2020-11" db="EMBL/GenBank/DDBJ databases">
        <authorList>
            <person name="McCartney M.A."/>
            <person name="Auch B."/>
            <person name="Kono T."/>
            <person name="Mallez S."/>
            <person name="Becker A."/>
            <person name="Gohl D.M."/>
            <person name="Silverstein K.A.T."/>
            <person name="Koren S."/>
            <person name="Bechman K.B."/>
            <person name="Herman A."/>
            <person name="Abrahante J.E."/>
            <person name="Garbe J."/>
        </authorList>
    </citation>
    <scope>NUCLEOTIDE SEQUENCE</scope>
    <source>
        <strain evidence="2">Duluth1</strain>
        <tissue evidence="2">Whole animal</tissue>
    </source>
</reference>
<evidence type="ECO:0000313" key="2">
    <source>
        <dbReference type="EMBL" id="KAH3770880.1"/>
    </source>
</evidence>
<keyword evidence="3" id="KW-1185">Reference proteome</keyword>
<evidence type="ECO:0000313" key="3">
    <source>
        <dbReference type="Proteomes" id="UP000828390"/>
    </source>
</evidence>
<gene>
    <name evidence="2" type="ORF">DPMN_172177</name>
</gene>
<name>A0A9D4E2M1_DREPO</name>
<evidence type="ECO:0000256" key="1">
    <source>
        <dbReference type="SAM" id="MobiDB-lite"/>
    </source>
</evidence>
<feature type="region of interest" description="Disordered" evidence="1">
    <location>
        <begin position="54"/>
        <end position="73"/>
    </location>
</feature>